<protein>
    <submittedName>
        <fullName evidence="1">Uncharacterized protein</fullName>
    </submittedName>
</protein>
<organism evidence="1 2">
    <name type="scientific">Streptomyces netropsis</name>
    <name type="common">Streptoverticillium netropsis</name>
    <dbReference type="NCBI Taxonomy" id="55404"/>
    <lineage>
        <taxon>Bacteria</taxon>
        <taxon>Bacillati</taxon>
        <taxon>Actinomycetota</taxon>
        <taxon>Actinomycetes</taxon>
        <taxon>Kitasatosporales</taxon>
        <taxon>Streptomycetaceae</taxon>
        <taxon>Streptomyces</taxon>
    </lineage>
</organism>
<dbReference type="EMBL" id="JACHJG010000026">
    <property type="protein sequence ID" value="MBB4890835.1"/>
    <property type="molecule type" value="Genomic_DNA"/>
</dbReference>
<dbReference type="Proteomes" id="UP000556436">
    <property type="component" value="Unassembled WGS sequence"/>
</dbReference>
<dbReference type="AlphaFoldDB" id="A0A7W7LIH2"/>
<accession>A0A7W7LIH2</accession>
<sequence length="29" mass="3236">MMVTSLVVIGALLVGACSWHLMRRYKGRS</sequence>
<proteinExistence type="predicted"/>
<evidence type="ECO:0000313" key="1">
    <source>
        <dbReference type="EMBL" id="MBB4890835.1"/>
    </source>
</evidence>
<keyword evidence="2" id="KW-1185">Reference proteome</keyword>
<reference evidence="1 2" key="1">
    <citation type="submission" date="2020-08" db="EMBL/GenBank/DDBJ databases">
        <title>Genomic Encyclopedia of Type Strains, Phase III (KMG-III): the genomes of soil and plant-associated and newly described type strains.</title>
        <authorList>
            <person name="Whitman W."/>
        </authorList>
    </citation>
    <scope>NUCLEOTIDE SEQUENCE [LARGE SCALE GENOMIC DNA]</scope>
    <source>
        <strain evidence="1 2">CECT 3265</strain>
    </source>
</reference>
<name>A0A7W7LIH2_STRNE</name>
<comment type="caution">
    <text evidence="1">The sequence shown here is derived from an EMBL/GenBank/DDBJ whole genome shotgun (WGS) entry which is preliminary data.</text>
</comment>
<gene>
    <name evidence="1" type="ORF">FHS38_006927</name>
</gene>
<evidence type="ECO:0000313" key="2">
    <source>
        <dbReference type="Proteomes" id="UP000556436"/>
    </source>
</evidence>